<dbReference type="EMBL" id="CP016022">
    <property type="protein sequence ID" value="ANJ71198.1"/>
    <property type="molecule type" value="Genomic_DNA"/>
</dbReference>
<organism evidence="1 2">
    <name type="scientific">Ralstonia insidiosa</name>
    <dbReference type="NCBI Taxonomy" id="190721"/>
    <lineage>
        <taxon>Bacteria</taxon>
        <taxon>Pseudomonadati</taxon>
        <taxon>Pseudomonadota</taxon>
        <taxon>Betaproteobacteria</taxon>
        <taxon>Burkholderiales</taxon>
        <taxon>Burkholderiaceae</taxon>
        <taxon>Ralstonia</taxon>
    </lineage>
</organism>
<dbReference type="Proteomes" id="UP000078572">
    <property type="component" value="Chromosome 1"/>
</dbReference>
<proteinExistence type="predicted"/>
<sequence>MAVTTTAGWRIGLGVAACVLLMACSPKYDWRTVHSDEGAYTVDYPAKPTAEARPIAINGQRLPMTMQAASIDGALFAIGVVVLPADDPVWRRQAVDALRAGLSANLKGNVAVRDIAVKTAAQPPLSLPAVELVTQGAGGDDPAPRRLTARVVATGKHAYQAVVLESGDAARDARQQEQVEQFLASFHPY</sequence>
<keyword evidence="2" id="KW-1185">Reference proteome</keyword>
<gene>
    <name evidence="1" type="ORF">A9Y76_01300</name>
</gene>
<accession>A0A191ZSX1</accession>
<dbReference type="AlphaFoldDB" id="A0A191ZSX1"/>
<reference evidence="2" key="1">
    <citation type="submission" date="2016-06" db="EMBL/GenBank/DDBJ databases">
        <authorList>
            <person name="Xu Y."/>
            <person name="Nagy A."/>
            <person name="Yan X."/>
            <person name="Kim S.W."/>
            <person name="Haley B."/>
            <person name="Liu N.T."/>
            <person name="Nou X."/>
        </authorList>
    </citation>
    <scope>NUCLEOTIDE SEQUENCE [LARGE SCALE GENOMIC DNA]</scope>
    <source>
        <strain evidence="2">ATCC 49129</strain>
    </source>
</reference>
<name>A0A191ZSX1_9RALS</name>
<evidence type="ECO:0000313" key="1">
    <source>
        <dbReference type="EMBL" id="ANJ71198.1"/>
    </source>
</evidence>
<dbReference type="GeneID" id="61524640"/>
<dbReference type="OrthoDB" id="8686017at2"/>
<protein>
    <submittedName>
        <fullName evidence="1">Uncharacterized protein</fullName>
    </submittedName>
</protein>
<dbReference type="RefSeq" id="WP_064801399.1">
    <property type="nucleotide sequence ID" value="NZ_CP016022.1"/>
</dbReference>
<evidence type="ECO:0000313" key="2">
    <source>
        <dbReference type="Proteomes" id="UP000078572"/>
    </source>
</evidence>
<dbReference type="STRING" id="190721.ACS15_0272"/>